<sequence>MVRALPEKQPQQFYKGGCYSDWLGRSKLQLLGDREQQILFASRASPPARPRAGYHILPFMNVPAMRHEIARCAPCANQGAGGGGRRAVRITHRAATGLIFICEKTTSGPGDARIDRFGYRTADGYGDSPVLLNYSRKKVPHIRPTASGTSL</sequence>
<dbReference type="Proteomes" id="UP000299102">
    <property type="component" value="Unassembled WGS sequence"/>
</dbReference>
<evidence type="ECO:0000313" key="1">
    <source>
        <dbReference type="EMBL" id="GBP94407.1"/>
    </source>
</evidence>
<name>A0A4C2A672_EUMVA</name>
<gene>
    <name evidence="1" type="ORF">EVAR_96654_1</name>
</gene>
<keyword evidence="2" id="KW-1185">Reference proteome</keyword>
<accession>A0A4C2A672</accession>
<dbReference type="AlphaFoldDB" id="A0A4C2A672"/>
<comment type="caution">
    <text evidence="1">The sequence shown here is derived from an EMBL/GenBank/DDBJ whole genome shotgun (WGS) entry which is preliminary data.</text>
</comment>
<proteinExistence type="predicted"/>
<organism evidence="1 2">
    <name type="scientific">Eumeta variegata</name>
    <name type="common">Bagworm moth</name>
    <name type="synonym">Eumeta japonica</name>
    <dbReference type="NCBI Taxonomy" id="151549"/>
    <lineage>
        <taxon>Eukaryota</taxon>
        <taxon>Metazoa</taxon>
        <taxon>Ecdysozoa</taxon>
        <taxon>Arthropoda</taxon>
        <taxon>Hexapoda</taxon>
        <taxon>Insecta</taxon>
        <taxon>Pterygota</taxon>
        <taxon>Neoptera</taxon>
        <taxon>Endopterygota</taxon>
        <taxon>Lepidoptera</taxon>
        <taxon>Glossata</taxon>
        <taxon>Ditrysia</taxon>
        <taxon>Tineoidea</taxon>
        <taxon>Psychidae</taxon>
        <taxon>Oiketicinae</taxon>
        <taxon>Eumeta</taxon>
    </lineage>
</organism>
<dbReference type="EMBL" id="BGZK01002500">
    <property type="protein sequence ID" value="GBP94407.1"/>
    <property type="molecule type" value="Genomic_DNA"/>
</dbReference>
<evidence type="ECO:0000313" key="2">
    <source>
        <dbReference type="Proteomes" id="UP000299102"/>
    </source>
</evidence>
<reference evidence="1 2" key="1">
    <citation type="journal article" date="2019" name="Commun. Biol.">
        <title>The bagworm genome reveals a unique fibroin gene that provides high tensile strength.</title>
        <authorList>
            <person name="Kono N."/>
            <person name="Nakamura H."/>
            <person name="Ohtoshi R."/>
            <person name="Tomita M."/>
            <person name="Numata K."/>
            <person name="Arakawa K."/>
        </authorList>
    </citation>
    <scope>NUCLEOTIDE SEQUENCE [LARGE SCALE GENOMIC DNA]</scope>
</reference>
<protein>
    <submittedName>
        <fullName evidence="1">Uncharacterized protein</fullName>
    </submittedName>
</protein>